<gene>
    <name evidence="11" type="ORF">OC842_000519</name>
</gene>
<dbReference type="GO" id="GO:0015179">
    <property type="term" value="F:L-amino acid transmembrane transporter activity"/>
    <property type="evidence" value="ECO:0007669"/>
    <property type="project" value="TreeGrafter"/>
</dbReference>
<feature type="domain" description="Amino acid transporter transmembrane" evidence="10">
    <location>
        <begin position="443"/>
        <end position="741"/>
    </location>
</feature>
<keyword evidence="5" id="KW-0029">Amino-acid transport</keyword>
<feature type="region of interest" description="Disordered" evidence="8">
    <location>
        <begin position="1"/>
        <end position="45"/>
    </location>
</feature>
<keyword evidence="3" id="KW-0813">Transport</keyword>
<dbReference type="PANTHER" id="PTHR22950:SF692">
    <property type="entry name" value="TRANSMEMBRANE AMINO ACID TRANSPORTER FAMILY PROTEIN"/>
    <property type="match status" value="1"/>
</dbReference>
<dbReference type="AlphaFoldDB" id="A0AAN6JMP5"/>
<feature type="compositionally biased region" description="Low complexity" evidence="8">
    <location>
        <begin position="880"/>
        <end position="889"/>
    </location>
</feature>
<name>A0AAN6JMP5_9BASI</name>
<evidence type="ECO:0000256" key="8">
    <source>
        <dbReference type="SAM" id="MobiDB-lite"/>
    </source>
</evidence>
<feature type="transmembrane region" description="Helical" evidence="9">
    <location>
        <begin position="475"/>
        <end position="496"/>
    </location>
</feature>
<comment type="caution">
    <text evidence="11">The sequence shown here is derived from an EMBL/GenBank/DDBJ whole genome shotgun (WGS) entry which is preliminary data.</text>
</comment>
<accession>A0AAN6JMP5</accession>
<feature type="region of interest" description="Disordered" evidence="8">
    <location>
        <begin position="773"/>
        <end position="956"/>
    </location>
</feature>
<feature type="compositionally biased region" description="Polar residues" evidence="8">
    <location>
        <begin position="1"/>
        <end position="17"/>
    </location>
</feature>
<feature type="compositionally biased region" description="Basic residues" evidence="8">
    <location>
        <begin position="346"/>
        <end position="357"/>
    </location>
</feature>
<feature type="transmembrane region" description="Helical" evidence="9">
    <location>
        <begin position="526"/>
        <end position="551"/>
    </location>
</feature>
<evidence type="ECO:0000256" key="5">
    <source>
        <dbReference type="ARBA" id="ARBA00022970"/>
    </source>
</evidence>
<evidence type="ECO:0000256" key="4">
    <source>
        <dbReference type="ARBA" id="ARBA00022692"/>
    </source>
</evidence>
<evidence type="ECO:0000313" key="11">
    <source>
        <dbReference type="EMBL" id="KAK0540331.1"/>
    </source>
</evidence>
<keyword evidence="6 9" id="KW-1133">Transmembrane helix</keyword>
<dbReference type="GO" id="GO:0005774">
    <property type="term" value="C:vacuolar membrane"/>
    <property type="evidence" value="ECO:0007669"/>
    <property type="project" value="TreeGrafter"/>
</dbReference>
<proteinExistence type="inferred from homology"/>
<protein>
    <recommendedName>
        <fullName evidence="10">Amino acid transporter transmembrane domain-containing protein</fullName>
    </recommendedName>
</protein>
<evidence type="ECO:0000256" key="7">
    <source>
        <dbReference type="ARBA" id="ARBA00023136"/>
    </source>
</evidence>
<comment type="similarity">
    <text evidence="2">Belongs to the amino acid/polyamine transporter 2 family.</text>
</comment>
<dbReference type="InterPro" id="IPR013057">
    <property type="entry name" value="AA_transpt_TM"/>
</dbReference>
<feature type="domain" description="Amino acid transporter transmembrane" evidence="10">
    <location>
        <begin position="1002"/>
        <end position="1084"/>
    </location>
</feature>
<evidence type="ECO:0000256" key="2">
    <source>
        <dbReference type="ARBA" id="ARBA00008066"/>
    </source>
</evidence>
<dbReference type="Pfam" id="PF01490">
    <property type="entry name" value="Aa_trans"/>
    <property type="match status" value="2"/>
</dbReference>
<feature type="transmembrane region" description="Helical" evidence="9">
    <location>
        <begin position="1003"/>
        <end position="1024"/>
    </location>
</feature>
<evidence type="ECO:0000256" key="1">
    <source>
        <dbReference type="ARBA" id="ARBA00004141"/>
    </source>
</evidence>
<feature type="transmembrane region" description="Helical" evidence="9">
    <location>
        <begin position="582"/>
        <end position="607"/>
    </location>
</feature>
<dbReference type="PANTHER" id="PTHR22950">
    <property type="entry name" value="AMINO ACID TRANSPORTER"/>
    <property type="match status" value="1"/>
</dbReference>
<reference evidence="11" key="1">
    <citation type="journal article" date="2023" name="PhytoFront">
        <title>Draft Genome Resources of Seven Strains of Tilletia horrida, Causal Agent of Kernel Smut of Rice.</title>
        <authorList>
            <person name="Khanal S."/>
            <person name="Antony Babu S."/>
            <person name="Zhou X.G."/>
        </authorList>
    </citation>
    <scope>NUCLEOTIDE SEQUENCE</scope>
    <source>
        <strain evidence="11">TX3</strain>
    </source>
</reference>
<feature type="compositionally biased region" description="Gly residues" evidence="8">
    <location>
        <begin position="918"/>
        <end position="927"/>
    </location>
</feature>
<dbReference type="Proteomes" id="UP001176521">
    <property type="component" value="Unassembled WGS sequence"/>
</dbReference>
<evidence type="ECO:0000256" key="3">
    <source>
        <dbReference type="ARBA" id="ARBA00022448"/>
    </source>
</evidence>
<feature type="transmembrane region" description="Helical" evidence="9">
    <location>
        <begin position="557"/>
        <end position="575"/>
    </location>
</feature>
<feature type="region of interest" description="Disordered" evidence="8">
    <location>
        <begin position="61"/>
        <end position="408"/>
    </location>
</feature>
<feature type="transmembrane region" description="Helical" evidence="9">
    <location>
        <begin position="667"/>
        <end position="687"/>
    </location>
</feature>
<sequence>MAPRTQIRQSQALPVNSAQGGGGAGGQGGRAAAAAAARDQNPPWRSSLDLVWSYSRSQAFYGDNIGTSPSFADRRWAGPHRASIAEESDPNLSSHADQEEEDEDDVYSEYEDEYEDEEEEEYVEGYDYEEGEGEEPEEEYEEDDDEDEDEARDAVPSTSLAGLPQPSPARRRGASPRAANQQEYYSSDDEHDHLGRRRSKIPSTRSQVRAVLAQQQQQQQAAADSSAVETSSAVSATDMSTTSDAASTGTADVEGGWDGEQLPPNAIQRTGRLPPTTTARRRRRSRNPPSAYRGPRSSMTGTDDGDSGVGLGVGLGAGPHGRGLGRRKRSSDRYSIDSDFSAQRPSRSHHPKQHRAHQATSSGQYGAIESVQSQRQQQGDLESGRPGRSGEGAPLLAPGPRWKGDQAMDASDLRRLSRISSNRTISGFSTAVRTPRFIASQGTSTFLQSWFNTLNALIGVGVLALPLAFALTGPILGPILFLLAGLLTNYTGKVLARIMARNPQLRTYADIGTFAFGPSARWMVTALFCLELWAVSTALIILFGDSVFAVAKLGSPALWKAIGFLIILPTIFLPLKFLSPISVVGIISTITANLEALFFVVLADGLIKKEAPGSLWEPRVDSLVPQWSRLPLSFGLIMSGFSSHPVIPSLFKDMQQPHRFPQMLDRAYIVATIVYLGMGLAGYMMFGSTVTDEITRDLSRIKEYPRVLNNIAIWLIIINPLAKFALAARPITTTAELIFGVEKSQTHIQEALARQMQMQQEDEEAFMAAGANRGAGAGAPRRSSGALSAGGKKTDQQVQRRRSVDIPAIREERRRSNPTQRDGDAGKKDKVGGERGDREEGEEEEHPGLSTPTQAALFGGANPFTTVKDGLADEGKGADKAPAAAGTGKVLSGPTVREPEPLPSIATQSPPLAPLGRSGAGGGGGGRRPSIDHPPSSRPSGASRPSTATNPSVAPVPASDEVLMERALNEVGMDASEINPLAASAFSMRMAKLTARQSAGFKVGARVGVKVAITVLITLTAIVIPGFEKVMAFLGAFLAFASCVFGPLLAHMRIFHASMPRWRIAADILILALSLVAAALGTVWSFLPR</sequence>
<keyword evidence="7 9" id="KW-0472">Membrane</keyword>
<dbReference type="EMBL" id="JAPDMQ010000015">
    <property type="protein sequence ID" value="KAK0540331.1"/>
    <property type="molecule type" value="Genomic_DNA"/>
</dbReference>
<feature type="compositionally biased region" description="Low complexity" evidence="8">
    <location>
        <begin position="213"/>
        <end position="252"/>
    </location>
</feature>
<feature type="compositionally biased region" description="Low complexity" evidence="8">
    <location>
        <begin position="269"/>
        <end position="278"/>
    </location>
</feature>
<feature type="compositionally biased region" description="Basic and acidic residues" evidence="8">
    <location>
        <begin position="802"/>
        <end position="838"/>
    </location>
</feature>
<keyword evidence="4 9" id="KW-0812">Transmembrane</keyword>
<evidence type="ECO:0000256" key="6">
    <source>
        <dbReference type="ARBA" id="ARBA00022989"/>
    </source>
</evidence>
<feature type="compositionally biased region" description="Gly residues" evidence="8">
    <location>
        <begin position="19"/>
        <end position="29"/>
    </location>
</feature>
<evidence type="ECO:0000256" key="9">
    <source>
        <dbReference type="SAM" id="Phobius"/>
    </source>
</evidence>
<feature type="compositionally biased region" description="Acidic residues" evidence="8">
    <location>
        <begin position="98"/>
        <end position="151"/>
    </location>
</feature>
<evidence type="ECO:0000259" key="10">
    <source>
        <dbReference type="Pfam" id="PF01490"/>
    </source>
</evidence>
<feature type="compositionally biased region" description="Gly residues" evidence="8">
    <location>
        <begin position="307"/>
        <end position="322"/>
    </location>
</feature>
<feature type="compositionally biased region" description="Basic and acidic residues" evidence="8">
    <location>
        <begin position="870"/>
        <end position="879"/>
    </location>
</feature>
<keyword evidence="12" id="KW-1185">Reference proteome</keyword>
<evidence type="ECO:0000313" key="12">
    <source>
        <dbReference type="Proteomes" id="UP001176521"/>
    </source>
</evidence>
<feature type="transmembrane region" description="Helical" evidence="9">
    <location>
        <begin position="707"/>
        <end position="726"/>
    </location>
</feature>
<feature type="transmembrane region" description="Helical" evidence="9">
    <location>
        <begin position="1064"/>
        <end position="1087"/>
    </location>
</feature>
<feature type="compositionally biased region" description="Polar residues" evidence="8">
    <location>
        <begin position="358"/>
        <end position="380"/>
    </location>
</feature>
<feature type="transmembrane region" description="Helical" evidence="9">
    <location>
        <begin position="1030"/>
        <end position="1052"/>
    </location>
</feature>
<feature type="compositionally biased region" description="Low complexity" evidence="8">
    <location>
        <begin position="773"/>
        <end position="791"/>
    </location>
</feature>
<comment type="subcellular location">
    <subcellularLocation>
        <location evidence="1">Membrane</location>
        <topology evidence="1">Multi-pass membrane protein</topology>
    </subcellularLocation>
</comment>
<organism evidence="11 12">
    <name type="scientific">Tilletia horrida</name>
    <dbReference type="NCBI Taxonomy" id="155126"/>
    <lineage>
        <taxon>Eukaryota</taxon>
        <taxon>Fungi</taxon>
        <taxon>Dikarya</taxon>
        <taxon>Basidiomycota</taxon>
        <taxon>Ustilaginomycotina</taxon>
        <taxon>Exobasidiomycetes</taxon>
        <taxon>Tilletiales</taxon>
        <taxon>Tilletiaceae</taxon>
        <taxon>Tilletia</taxon>
    </lineage>
</organism>